<evidence type="ECO:0000256" key="1">
    <source>
        <dbReference type="SAM" id="Phobius"/>
    </source>
</evidence>
<dbReference type="Proteomes" id="UP001501047">
    <property type="component" value="Unassembled WGS sequence"/>
</dbReference>
<feature type="transmembrane region" description="Helical" evidence="1">
    <location>
        <begin position="6"/>
        <end position="26"/>
    </location>
</feature>
<keyword evidence="3" id="KW-1185">Reference proteome</keyword>
<keyword evidence="1" id="KW-0812">Transmembrane</keyword>
<dbReference type="EMBL" id="BAAACI010000006">
    <property type="protein sequence ID" value="GAA0773662.1"/>
    <property type="molecule type" value="Genomic_DNA"/>
</dbReference>
<protein>
    <submittedName>
        <fullName evidence="2">Uncharacterized protein</fullName>
    </submittedName>
</protein>
<reference evidence="3" key="1">
    <citation type="journal article" date="2019" name="Int. J. Syst. Evol. Microbiol.">
        <title>The Global Catalogue of Microorganisms (GCM) 10K type strain sequencing project: providing services to taxonomists for standard genome sequencing and annotation.</title>
        <authorList>
            <consortium name="The Broad Institute Genomics Platform"/>
            <consortium name="The Broad Institute Genome Sequencing Center for Infectious Disease"/>
            <person name="Wu L."/>
            <person name="Ma J."/>
        </authorList>
    </citation>
    <scope>NUCLEOTIDE SEQUENCE [LARGE SCALE GENOMIC DNA]</scope>
    <source>
        <strain evidence="3">JCM 1417</strain>
    </source>
</reference>
<name>A0ABP3W457_CLOSU</name>
<comment type="caution">
    <text evidence="2">The sequence shown here is derived from an EMBL/GenBank/DDBJ whole genome shotgun (WGS) entry which is preliminary data.</text>
</comment>
<keyword evidence="1" id="KW-1133">Transmembrane helix</keyword>
<dbReference type="RefSeq" id="WP_343826437.1">
    <property type="nucleotide sequence ID" value="NZ_BAAACI010000006.1"/>
</dbReference>
<sequence>MSIVLTVLNILLIVVSVIYMLKNILINYKLSNSGLKNACVAILLCVMVWFAGNGAFLGVKLIESEDTLEYMRTSEKEEYEGLDIVAIEKTISSEKEYIGRYTAVSGISFIAFVLLIKNVSKEIKERPTTSKWDLSKFK</sequence>
<keyword evidence="1" id="KW-0472">Membrane</keyword>
<feature type="transmembrane region" description="Helical" evidence="1">
    <location>
        <begin position="38"/>
        <end position="62"/>
    </location>
</feature>
<organism evidence="2 3">
    <name type="scientific">Clostridium subterminale</name>
    <dbReference type="NCBI Taxonomy" id="1550"/>
    <lineage>
        <taxon>Bacteria</taxon>
        <taxon>Bacillati</taxon>
        <taxon>Bacillota</taxon>
        <taxon>Clostridia</taxon>
        <taxon>Eubacteriales</taxon>
        <taxon>Clostridiaceae</taxon>
        <taxon>Clostridium</taxon>
    </lineage>
</organism>
<proteinExistence type="predicted"/>
<evidence type="ECO:0000313" key="3">
    <source>
        <dbReference type="Proteomes" id="UP001501047"/>
    </source>
</evidence>
<feature type="transmembrane region" description="Helical" evidence="1">
    <location>
        <begin position="98"/>
        <end position="116"/>
    </location>
</feature>
<gene>
    <name evidence="2" type="ORF">GCM10008908_22210</name>
</gene>
<evidence type="ECO:0000313" key="2">
    <source>
        <dbReference type="EMBL" id="GAA0773662.1"/>
    </source>
</evidence>
<accession>A0ABP3W457</accession>